<evidence type="ECO:0000256" key="1">
    <source>
        <dbReference type="ARBA" id="ARBA00007689"/>
    </source>
</evidence>
<dbReference type="Gene3D" id="3.30.70.1060">
    <property type="entry name" value="Dimeric alpha+beta barrel"/>
    <property type="match status" value="1"/>
</dbReference>
<dbReference type="PANTHER" id="PTHR37828:SF1">
    <property type="entry name" value="YCII-RELATED DOMAIN-CONTAINING PROTEIN"/>
    <property type="match status" value="1"/>
</dbReference>
<evidence type="ECO:0000313" key="4">
    <source>
        <dbReference type="Proteomes" id="UP000182725"/>
    </source>
</evidence>
<evidence type="ECO:0000259" key="2">
    <source>
        <dbReference type="Pfam" id="PF03795"/>
    </source>
</evidence>
<dbReference type="InterPro" id="IPR011008">
    <property type="entry name" value="Dimeric_a/b-barrel"/>
</dbReference>
<evidence type="ECO:0000313" key="3">
    <source>
        <dbReference type="EMBL" id="SEE57578.1"/>
    </source>
</evidence>
<dbReference type="InterPro" id="IPR005545">
    <property type="entry name" value="YCII"/>
</dbReference>
<dbReference type="AlphaFoldDB" id="A0A1H5K0L3"/>
<gene>
    <name evidence="3" type="ORF">SAMN04489740_1802</name>
</gene>
<dbReference type="PANTHER" id="PTHR37828">
    <property type="entry name" value="GSR2449 PROTEIN"/>
    <property type="match status" value="1"/>
</dbReference>
<organism evidence="3 4">
    <name type="scientific">Arthrobacter alpinus</name>
    <dbReference type="NCBI Taxonomy" id="656366"/>
    <lineage>
        <taxon>Bacteria</taxon>
        <taxon>Bacillati</taxon>
        <taxon>Actinomycetota</taxon>
        <taxon>Actinomycetes</taxon>
        <taxon>Micrococcales</taxon>
        <taxon>Micrococcaceae</taxon>
        <taxon>Arthrobacter</taxon>
    </lineage>
</organism>
<sequence>MSIFAVEYVYGPEAEAARTEHRPKHREWLAALAESEILLASGPYADGAGALLIFRGEDEAAVQALVAQDPMTIGGGVTGLKISGWNPLIGQLSRYVA</sequence>
<comment type="similarity">
    <text evidence="1">Belongs to the YciI family.</text>
</comment>
<proteinExistence type="inferred from homology"/>
<dbReference type="SUPFAM" id="SSF54909">
    <property type="entry name" value="Dimeric alpha+beta barrel"/>
    <property type="match status" value="1"/>
</dbReference>
<name>A0A1H5K0L3_9MICC</name>
<protein>
    <recommendedName>
        <fullName evidence="2">YCII-related domain-containing protein</fullName>
    </recommendedName>
</protein>
<accession>A0A1H5K0L3</accession>
<feature type="domain" description="YCII-related" evidence="2">
    <location>
        <begin position="8"/>
        <end position="85"/>
    </location>
</feature>
<dbReference type="EMBL" id="FNTV01000001">
    <property type="protein sequence ID" value="SEE57578.1"/>
    <property type="molecule type" value="Genomic_DNA"/>
</dbReference>
<dbReference type="RefSeq" id="WP_074711384.1">
    <property type="nucleotide sequence ID" value="NZ_FNTV01000001.1"/>
</dbReference>
<reference evidence="3 4" key="1">
    <citation type="submission" date="2016-10" db="EMBL/GenBank/DDBJ databases">
        <authorList>
            <person name="de Groot N.N."/>
        </authorList>
    </citation>
    <scope>NUCLEOTIDE SEQUENCE [LARGE SCALE GENOMIC DNA]</scope>
    <source>
        <strain evidence="3 4">DSM 22274</strain>
    </source>
</reference>
<dbReference type="Pfam" id="PF03795">
    <property type="entry name" value="YCII"/>
    <property type="match status" value="1"/>
</dbReference>
<dbReference type="Proteomes" id="UP000182725">
    <property type="component" value="Unassembled WGS sequence"/>
</dbReference>